<dbReference type="PANTHER" id="PTHR33112">
    <property type="entry name" value="DOMAIN PROTEIN, PUTATIVE-RELATED"/>
    <property type="match status" value="1"/>
</dbReference>
<dbReference type="Pfam" id="PF06985">
    <property type="entry name" value="HET"/>
    <property type="match status" value="1"/>
</dbReference>
<evidence type="ECO:0000259" key="1">
    <source>
        <dbReference type="Pfam" id="PF06985"/>
    </source>
</evidence>
<accession>A0A8H4REP8</accession>
<evidence type="ECO:0000313" key="3">
    <source>
        <dbReference type="Proteomes" id="UP000566819"/>
    </source>
</evidence>
<protein>
    <recommendedName>
        <fullName evidence="1">Heterokaryon incompatibility domain-containing protein</fullName>
    </recommendedName>
</protein>
<evidence type="ECO:0000313" key="2">
    <source>
        <dbReference type="EMBL" id="KAF4627520.1"/>
    </source>
</evidence>
<dbReference type="OrthoDB" id="4156171at2759"/>
<dbReference type="EMBL" id="JAAMPI010000956">
    <property type="protein sequence ID" value="KAF4627520.1"/>
    <property type="molecule type" value="Genomic_DNA"/>
</dbReference>
<gene>
    <name evidence="2" type="ORF">G7Y89_g10637</name>
</gene>
<proteinExistence type="predicted"/>
<dbReference type="InterPro" id="IPR010730">
    <property type="entry name" value="HET"/>
</dbReference>
<comment type="caution">
    <text evidence="2">The sequence shown here is derived from an EMBL/GenBank/DDBJ whole genome shotgun (WGS) entry which is preliminary data.</text>
</comment>
<name>A0A8H4REP8_9HELO</name>
<dbReference type="Proteomes" id="UP000566819">
    <property type="component" value="Unassembled WGS sequence"/>
</dbReference>
<organism evidence="2 3">
    <name type="scientific">Cudoniella acicularis</name>
    <dbReference type="NCBI Taxonomy" id="354080"/>
    <lineage>
        <taxon>Eukaryota</taxon>
        <taxon>Fungi</taxon>
        <taxon>Dikarya</taxon>
        <taxon>Ascomycota</taxon>
        <taxon>Pezizomycotina</taxon>
        <taxon>Leotiomycetes</taxon>
        <taxon>Helotiales</taxon>
        <taxon>Tricladiaceae</taxon>
        <taxon>Cudoniella</taxon>
    </lineage>
</organism>
<feature type="domain" description="Heterokaryon incompatibility" evidence="1">
    <location>
        <begin position="212"/>
        <end position="390"/>
    </location>
</feature>
<reference evidence="2 3" key="1">
    <citation type="submission" date="2020-03" db="EMBL/GenBank/DDBJ databases">
        <title>Draft Genome Sequence of Cudoniella acicularis.</title>
        <authorList>
            <person name="Buettner E."/>
            <person name="Kellner H."/>
        </authorList>
    </citation>
    <scope>NUCLEOTIDE SEQUENCE [LARGE SCALE GENOMIC DNA]</scope>
    <source>
        <strain evidence="2 3">DSM 108380</strain>
    </source>
</reference>
<keyword evidence="3" id="KW-1185">Reference proteome</keyword>
<sequence length="434" mass="49034">MSLQHSSEALVDDARAFWINVTGFLSRAMSLESAKLDGYFTTNTQKAWTTYGGQISFVCQRQNGYLLSNIENLIIHGGPCPFTHKSFESQVQVDIEPWNIVAKSSRFLFKPPTLNLINLPIDVLFNMDMASSLSTAGLNMNDSIPSPEPTVTDPDTELAGTIDLRIAREWIENREQNPSHKFGSQEDIPEAKMLLIQCSTRKLVPTERQAKYTALSYVWGPQKSSNSDTEGGEKDSCTCSSCNAWLSGRNTELKEDVSRVVEHAMWVTLQLGLDFLWVDRHCIPQHNHDAKATQIGMMDLIYSRAYVTIVAAAASDPSLGLFESFSPFKSSKRGLKSPSEFRPMERISTSSRIGNATFIDEESLTETIIKKAQVEIKNSNWITRGWTYQEAVLSRRRLIFTKSYLYFESDFSYTAHGVESRHECHYWPSTPNYL</sequence>
<dbReference type="PANTHER" id="PTHR33112:SF1">
    <property type="entry name" value="HETEROKARYON INCOMPATIBILITY DOMAIN-CONTAINING PROTEIN"/>
    <property type="match status" value="1"/>
</dbReference>
<dbReference type="AlphaFoldDB" id="A0A8H4REP8"/>